<proteinExistence type="predicted"/>
<keyword evidence="10 14" id="KW-0472">Membrane</keyword>
<feature type="transmembrane region" description="Helical" evidence="14">
    <location>
        <begin position="806"/>
        <end position="831"/>
    </location>
</feature>
<evidence type="ECO:0000256" key="14">
    <source>
        <dbReference type="SAM" id="Phobius"/>
    </source>
</evidence>
<dbReference type="PROSITE" id="PS00232">
    <property type="entry name" value="CADHERIN_1"/>
    <property type="match status" value="3"/>
</dbReference>
<keyword evidence="11" id="KW-0325">Glycoprotein</keyword>
<dbReference type="InterPro" id="IPR015919">
    <property type="entry name" value="Cadherin-like_sf"/>
</dbReference>
<evidence type="ECO:0000256" key="9">
    <source>
        <dbReference type="ARBA" id="ARBA00022989"/>
    </source>
</evidence>
<dbReference type="FunFam" id="2.60.40.60:FF:000002">
    <property type="entry name" value="Protocadherin alpha 2"/>
    <property type="match status" value="1"/>
</dbReference>
<evidence type="ECO:0000259" key="16">
    <source>
        <dbReference type="PROSITE" id="PS50268"/>
    </source>
</evidence>
<evidence type="ECO:0000256" key="10">
    <source>
        <dbReference type="ARBA" id="ARBA00023136"/>
    </source>
</evidence>
<feature type="domain" description="Cadherin" evidence="16">
    <location>
        <begin position="479"/>
        <end position="583"/>
    </location>
</feature>
<keyword evidence="6" id="KW-0677">Repeat</keyword>
<evidence type="ECO:0000256" key="5">
    <source>
        <dbReference type="ARBA" id="ARBA00022729"/>
    </source>
</evidence>
<protein>
    <recommendedName>
        <fullName evidence="16">Cadherin domain-containing protein</fullName>
    </recommendedName>
</protein>
<evidence type="ECO:0000313" key="18">
    <source>
        <dbReference type="Proteomes" id="UP001195483"/>
    </source>
</evidence>
<dbReference type="EMBL" id="JAEAOA010000672">
    <property type="protein sequence ID" value="KAK3607632.1"/>
    <property type="molecule type" value="Genomic_DNA"/>
</dbReference>
<dbReference type="InterPro" id="IPR020894">
    <property type="entry name" value="Cadherin_CS"/>
</dbReference>
<feature type="compositionally biased region" description="Basic and acidic residues" evidence="13">
    <location>
        <begin position="960"/>
        <end position="973"/>
    </location>
</feature>
<evidence type="ECO:0000256" key="12">
    <source>
        <dbReference type="PROSITE-ProRule" id="PRU00043"/>
    </source>
</evidence>
<dbReference type="SMART" id="SM00112">
    <property type="entry name" value="CA"/>
    <property type="match status" value="7"/>
</dbReference>
<accession>A0AAE0TC29</accession>
<keyword evidence="9 14" id="KW-1133">Transmembrane helix</keyword>
<evidence type="ECO:0000256" key="2">
    <source>
        <dbReference type="ARBA" id="ARBA00022475"/>
    </source>
</evidence>
<dbReference type="SUPFAM" id="SSF49313">
    <property type="entry name" value="Cadherin-like"/>
    <property type="match status" value="7"/>
</dbReference>
<evidence type="ECO:0000256" key="4">
    <source>
        <dbReference type="ARBA" id="ARBA00022723"/>
    </source>
</evidence>
<dbReference type="FunFam" id="2.60.40.60:FF:000020">
    <property type="entry name" value="Dachsous cadherin-related 1b"/>
    <property type="match status" value="1"/>
</dbReference>
<dbReference type="Gene3D" id="2.60.40.60">
    <property type="entry name" value="Cadherins"/>
    <property type="match status" value="7"/>
</dbReference>
<dbReference type="Proteomes" id="UP001195483">
    <property type="component" value="Unassembled WGS sequence"/>
</dbReference>
<comment type="subcellular location">
    <subcellularLocation>
        <location evidence="1">Cell membrane</location>
        <topology evidence="1">Single-pass type I membrane protein</topology>
    </subcellularLocation>
</comment>
<dbReference type="Pfam" id="PF00028">
    <property type="entry name" value="Cadherin"/>
    <property type="match status" value="6"/>
</dbReference>
<dbReference type="GO" id="GO:0007156">
    <property type="term" value="P:homophilic cell adhesion via plasma membrane adhesion molecules"/>
    <property type="evidence" value="ECO:0007669"/>
    <property type="project" value="InterPro"/>
</dbReference>
<feature type="compositionally biased region" description="Basic and acidic residues" evidence="13">
    <location>
        <begin position="1027"/>
        <end position="1038"/>
    </location>
</feature>
<evidence type="ECO:0000256" key="1">
    <source>
        <dbReference type="ARBA" id="ARBA00004251"/>
    </source>
</evidence>
<name>A0AAE0TC29_9BIVA</name>
<dbReference type="PANTHER" id="PTHR24025:SF31">
    <property type="entry name" value="NEURAL-CADHERIN"/>
    <property type="match status" value="1"/>
</dbReference>
<evidence type="ECO:0000313" key="17">
    <source>
        <dbReference type="EMBL" id="KAK3607632.1"/>
    </source>
</evidence>
<evidence type="ECO:0000256" key="13">
    <source>
        <dbReference type="SAM" id="MobiDB-lite"/>
    </source>
</evidence>
<dbReference type="CDD" id="cd11304">
    <property type="entry name" value="Cadherin_repeat"/>
    <property type="match status" value="7"/>
</dbReference>
<feature type="compositionally biased region" description="Low complexity" evidence="13">
    <location>
        <begin position="1039"/>
        <end position="1057"/>
    </location>
</feature>
<feature type="signal peptide" evidence="15">
    <location>
        <begin position="1"/>
        <end position="22"/>
    </location>
</feature>
<reference evidence="17" key="2">
    <citation type="journal article" date="2021" name="Genome Biol. Evol.">
        <title>Developing a high-quality reference genome for a parasitic bivalve with doubly uniparental inheritance (Bivalvia: Unionida).</title>
        <authorList>
            <person name="Smith C.H."/>
        </authorList>
    </citation>
    <scope>NUCLEOTIDE SEQUENCE</scope>
    <source>
        <strain evidence="17">CHS0354</strain>
        <tissue evidence="17">Mantle</tissue>
    </source>
</reference>
<gene>
    <name evidence="17" type="ORF">CHS0354_010682</name>
</gene>
<dbReference type="AlphaFoldDB" id="A0AAE0TC29"/>
<feature type="domain" description="Cadherin" evidence="16">
    <location>
        <begin position="375"/>
        <end position="478"/>
    </location>
</feature>
<dbReference type="PROSITE" id="PS50268">
    <property type="entry name" value="CADHERIN_2"/>
    <property type="match status" value="7"/>
</dbReference>
<feature type="domain" description="Cadherin" evidence="16">
    <location>
        <begin position="23"/>
        <end position="145"/>
    </location>
</feature>
<feature type="compositionally biased region" description="Polar residues" evidence="13">
    <location>
        <begin position="1058"/>
        <end position="1070"/>
    </location>
</feature>
<dbReference type="FunFam" id="2.60.40.60:FF:000123">
    <property type="entry name" value="Protocadherin beta 4"/>
    <property type="match status" value="1"/>
</dbReference>
<evidence type="ECO:0000256" key="7">
    <source>
        <dbReference type="ARBA" id="ARBA00022837"/>
    </source>
</evidence>
<feature type="domain" description="Cadherin" evidence="16">
    <location>
        <begin position="584"/>
        <end position="688"/>
    </location>
</feature>
<keyword evidence="4" id="KW-0479">Metal-binding</keyword>
<dbReference type="InterPro" id="IPR002126">
    <property type="entry name" value="Cadherin-like_dom"/>
</dbReference>
<reference evidence="17" key="1">
    <citation type="journal article" date="2021" name="Genome Biol. Evol.">
        <title>A High-Quality Reference Genome for a Parasitic Bivalve with Doubly Uniparental Inheritance (Bivalvia: Unionida).</title>
        <authorList>
            <person name="Smith C.H."/>
        </authorList>
    </citation>
    <scope>NUCLEOTIDE SEQUENCE</scope>
    <source>
        <strain evidence="17">CHS0354</strain>
    </source>
</reference>
<sequence length="1102" mass="121712">MESWNLCIFIVFISIFTSLSIGQDYQVSFELEEELPSGTLVGNVSSATKFLDDVRASFSEDYDSIRYSFLTQSSNQAIFSLNGKTGKLFTSVIIDRESLPSCRVPSDCKFVFDVAAQSARAQSSFFEIITVIVIIMDINDNAPTFPSETISIMIPEASANGSAFLIDSAVDRDTGVENSIKNYEIISPGNIYRLDVDQKLDGSFTVKIIVNAELDRETKDFYQVTVIAKDGGKPPRIGAMKINITITDINDNPPVFEKDSYNISVMEDILIGTSILQVKATDKDTGPNGEITYQFSPHQMELSTIKEKFAINEKTGILSVIGQLLYEEGKTYKLIVEALDKGERPLLSLNQAVINIVVNDTGNNPPIVTINLVSSAGGHVVNVSELATINQFVAHVQVEDTDTGENGDVTCEVSDPKFGLQSLSSKGYKVVVRDSLDRETFEMHNVVVTCHDHGNPVLSSSASFLVRVTDENDNPPVFSQSIYLEGIDEENRIGEIIGRVYATDKDTGQNGLVQYYVAEEFKSMFQMNPQTGILTANARFDREVTSNITFKVLAIDQGTPSQLTGMSTVVITLNDINDNPPRFTKELFEFSIIENNLPDTLVGQLTAKDIDEGQNAKFTIDLANKSSLFFPFVVFRDGKVKCNTALDREVKSEYFFTAVATDQGTPSRSSFTNIHVKVLDKNDMEPHITFPVQGNNTISVPHLLPVGTVITAIKAFDEDEGINQELTYLISSGNEKGIFSLNPSTGEFSIAKAYSVQTDELFTFLISVHDNGIEKQYSSKTELNIIIEHSNSTFLANLEGESKETYFGIVVAVIVITVLLSAVIVIVICVLKRFDLHQQKQHQKEMEGCQQNNMVDALEGKTNGLSVLLQPYDKADLPKKKKEVSFSFGDKIDVHDHDLSFSTLCVFEDPTGREELYKQEDVGTDRQAIPLMSFKTPHTVADTSQAPIAVWNSKALELKTGHHPEDSHSETSRETVTSDSGRGGSEDDLPVASCKGELKGPRIHKQDSSNILHCSEPKSHRSGVSPERVHSLITEDRTLNNSLDKSNNKSNISESSNRQSFPLLTNSNCGTKRPKFTVLQPLSGRQIHDRKVQSVPWTASFV</sequence>
<evidence type="ECO:0000256" key="3">
    <source>
        <dbReference type="ARBA" id="ARBA00022692"/>
    </source>
</evidence>
<reference evidence="17" key="3">
    <citation type="submission" date="2023-05" db="EMBL/GenBank/DDBJ databases">
        <authorList>
            <person name="Smith C.H."/>
        </authorList>
    </citation>
    <scope>NUCLEOTIDE SEQUENCE</scope>
    <source>
        <strain evidence="17">CHS0354</strain>
        <tissue evidence="17">Mantle</tissue>
    </source>
</reference>
<keyword evidence="7 12" id="KW-0106">Calcium</keyword>
<keyword evidence="18" id="KW-1185">Reference proteome</keyword>
<dbReference type="GO" id="GO:0005886">
    <property type="term" value="C:plasma membrane"/>
    <property type="evidence" value="ECO:0007669"/>
    <property type="project" value="UniProtKB-SubCell"/>
</dbReference>
<evidence type="ECO:0000256" key="15">
    <source>
        <dbReference type="SAM" id="SignalP"/>
    </source>
</evidence>
<dbReference type="FunFam" id="2.60.40.60:FF:000092">
    <property type="entry name" value="Protocadherin 8"/>
    <property type="match status" value="1"/>
</dbReference>
<dbReference type="PANTHER" id="PTHR24025">
    <property type="entry name" value="DESMOGLEIN FAMILY MEMBER"/>
    <property type="match status" value="1"/>
</dbReference>
<keyword evidence="3 14" id="KW-0812">Transmembrane</keyword>
<dbReference type="GO" id="GO:0005509">
    <property type="term" value="F:calcium ion binding"/>
    <property type="evidence" value="ECO:0007669"/>
    <property type="project" value="UniProtKB-UniRule"/>
</dbReference>
<dbReference type="InterPro" id="IPR050971">
    <property type="entry name" value="Cadherin-domain_protein"/>
</dbReference>
<keyword evidence="8" id="KW-0130">Cell adhesion</keyword>
<feature type="region of interest" description="Disordered" evidence="13">
    <location>
        <begin position="960"/>
        <end position="1070"/>
    </location>
</feature>
<keyword evidence="2" id="KW-1003">Cell membrane</keyword>
<feature type="compositionally biased region" description="Basic and acidic residues" evidence="13">
    <location>
        <begin position="996"/>
        <end position="1007"/>
    </location>
</feature>
<feature type="domain" description="Cadherin" evidence="16">
    <location>
        <begin position="146"/>
        <end position="256"/>
    </location>
</feature>
<feature type="domain" description="Cadherin" evidence="16">
    <location>
        <begin position="257"/>
        <end position="368"/>
    </location>
</feature>
<organism evidence="17 18">
    <name type="scientific">Potamilus streckersoni</name>
    <dbReference type="NCBI Taxonomy" id="2493646"/>
    <lineage>
        <taxon>Eukaryota</taxon>
        <taxon>Metazoa</taxon>
        <taxon>Spiralia</taxon>
        <taxon>Lophotrochozoa</taxon>
        <taxon>Mollusca</taxon>
        <taxon>Bivalvia</taxon>
        <taxon>Autobranchia</taxon>
        <taxon>Heteroconchia</taxon>
        <taxon>Palaeoheterodonta</taxon>
        <taxon>Unionida</taxon>
        <taxon>Unionoidea</taxon>
        <taxon>Unionidae</taxon>
        <taxon>Ambleminae</taxon>
        <taxon>Lampsilini</taxon>
        <taxon>Potamilus</taxon>
    </lineage>
</organism>
<evidence type="ECO:0000256" key="6">
    <source>
        <dbReference type="ARBA" id="ARBA00022737"/>
    </source>
</evidence>
<comment type="caution">
    <text evidence="17">The sequence shown here is derived from an EMBL/GenBank/DDBJ whole genome shotgun (WGS) entry which is preliminary data.</text>
</comment>
<dbReference type="FunFam" id="2.60.40.60:FF:000007">
    <property type="entry name" value="Protocadherin alpha 2"/>
    <property type="match status" value="1"/>
</dbReference>
<dbReference type="PRINTS" id="PR00205">
    <property type="entry name" value="CADHERIN"/>
</dbReference>
<keyword evidence="5 15" id="KW-0732">Signal</keyword>
<evidence type="ECO:0000256" key="8">
    <source>
        <dbReference type="ARBA" id="ARBA00022889"/>
    </source>
</evidence>
<dbReference type="GO" id="GO:0005911">
    <property type="term" value="C:cell-cell junction"/>
    <property type="evidence" value="ECO:0007669"/>
    <property type="project" value="TreeGrafter"/>
</dbReference>
<feature type="chain" id="PRO_5041987730" description="Cadherin domain-containing protein" evidence="15">
    <location>
        <begin position="23"/>
        <end position="1102"/>
    </location>
</feature>
<feature type="domain" description="Cadherin" evidence="16">
    <location>
        <begin position="692"/>
        <end position="807"/>
    </location>
</feature>
<evidence type="ECO:0000256" key="11">
    <source>
        <dbReference type="ARBA" id="ARBA00023180"/>
    </source>
</evidence>